<evidence type="ECO:0000313" key="3">
    <source>
        <dbReference type="Proteomes" id="UP000009309"/>
    </source>
</evidence>
<dbReference type="EMBL" id="CAIT01000009">
    <property type="protein sequence ID" value="CCH55578.1"/>
    <property type="molecule type" value="Genomic_DNA"/>
</dbReference>
<evidence type="ECO:0000313" key="2">
    <source>
        <dbReference type="EMBL" id="CCH55578.1"/>
    </source>
</evidence>
<comment type="caution">
    <text evidence="2">The sequence shown here is derived from an EMBL/GenBank/DDBJ whole genome shotgun (WGS) entry which is preliminary data.</text>
</comment>
<sequence length="47" mass="5246">MLTGWASVAAGWSFVGLQGVTVLIHFFAELTPFPFGNWKRGNPFSRF</sequence>
<feature type="transmembrane region" description="Helical" evidence="1">
    <location>
        <begin position="6"/>
        <end position="28"/>
    </location>
</feature>
<name>I2GNV0_9BACT</name>
<protein>
    <submittedName>
        <fullName evidence="2">Uncharacterized protein</fullName>
    </submittedName>
</protein>
<proteinExistence type="predicted"/>
<organism evidence="2 3">
    <name type="scientific">Fibrisoma limi BUZ 3</name>
    <dbReference type="NCBI Taxonomy" id="1185876"/>
    <lineage>
        <taxon>Bacteria</taxon>
        <taxon>Pseudomonadati</taxon>
        <taxon>Bacteroidota</taxon>
        <taxon>Cytophagia</taxon>
        <taxon>Cytophagales</taxon>
        <taxon>Spirosomataceae</taxon>
        <taxon>Fibrisoma</taxon>
    </lineage>
</organism>
<keyword evidence="1" id="KW-0812">Transmembrane</keyword>
<keyword evidence="1" id="KW-0472">Membrane</keyword>
<dbReference type="AlphaFoldDB" id="I2GNV0"/>
<keyword evidence="3" id="KW-1185">Reference proteome</keyword>
<evidence type="ECO:0000256" key="1">
    <source>
        <dbReference type="SAM" id="Phobius"/>
    </source>
</evidence>
<gene>
    <name evidence="2" type="ORF">BN8_04845</name>
</gene>
<dbReference type="Proteomes" id="UP000009309">
    <property type="component" value="Unassembled WGS sequence"/>
</dbReference>
<accession>I2GNV0</accession>
<reference evidence="2 3" key="1">
    <citation type="journal article" date="2012" name="J. Bacteriol.">
        <title>Genome Sequence of the Filamentous Bacterium Fibrisoma limi BUZ 3T.</title>
        <authorList>
            <person name="Filippini M."/>
            <person name="Qi W."/>
            <person name="Jaenicke S."/>
            <person name="Goesmann A."/>
            <person name="Smits T.H."/>
            <person name="Bagheri H.C."/>
        </authorList>
    </citation>
    <scope>NUCLEOTIDE SEQUENCE [LARGE SCALE GENOMIC DNA]</scope>
    <source>
        <strain evidence="3">BUZ 3T</strain>
    </source>
</reference>
<keyword evidence="1" id="KW-1133">Transmembrane helix</keyword>